<reference evidence="1 2" key="1">
    <citation type="journal article" date="2008" name="Proc. Natl. Acad. Sci. U.S.A.">
        <title>Niche adaptation and genome expansion in the chlorophyll d-producing cyanobacterium Acaryochloris marina.</title>
        <authorList>
            <person name="Swingley W.D."/>
            <person name="Chen M."/>
            <person name="Cheung P.C."/>
            <person name="Conrad A.L."/>
            <person name="Dejesa L.C."/>
            <person name="Hao J."/>
            <person name="Honchak B.M."/>
            <person name="Karbach L.E."/>
            <person name="Kurdoglu A."/>
            <person name="Lahiri S."/>
            <person name="Mastrian S.D."/>
            <person name="Miyashita H."/>
            <person name="Page L."/>
            <person name="Ramakrishna P."/>
            <person name="Satoh S."/>
            <person name="Sattley W.M."/>
            <person name="Shimada Y."/>
            <person name="Taylor H.L."/>
            <person name="Tomo T."/>
            <person name="Tsuchiya T."/>
            <person name="Wang Z.T."/>
            <person name="Raymond J."/>
            <person name="Mimuro M."/>
            <person name="Blankenship R.E."/>
            <person name="Touchman J.W."/>
        </authorList>
    </citation>
    <scope>NUCLEOTIDE SEQUENCE [LARGE SCALE GENOMIC DNA]</scope>
    <source>
        <strain evidence="2">MBIC 11017</strain>
    </source>
</reference>
<name>B0CCE4_ACAM1</name>
<protein>
    <submittedName>
        <fullName evidence="1">Uncharacterized protein</fullName>
    </submittedName>
</protein>
<dbReference type="EMBL" id="CP000828">
    <property type="protein sequence ID" value="ABW27973.1"/>
    <property type="molecule type" value="Genomic_DNA"/>
</dbReference>
<dbReference type="OrthoDB" id="514484at2"/>
<evidence type="ECO:0000313" key="2">
    <source>
        <dbReference type="Proteomes" id="UP000000268"/>
    </source>
</evidence>
<sequence length="75" mass="8599">MSYIQVLREYLISQFPCLQGCQLQYDPGPKTLYVDCQHLTIQEFIVKEIETISLLDIGVAHFIITVPNATDIVRD</sequence>
<dbReference type="eggNOG" id="ENOG5033A7K">
    <property type="taxonomic scope" value="Bacteria"/>
</dbReference>
<dbReference type="HOGENOM" id="CLU_2505147_0_0_3"/>
<organism evidence="1 2">
    <name type="scientific">Acaryochloris marina (strain MBIC 11017)</name>
    <dbReference type="NCBI Taxonomy" id="329726"/>
    <lineage>
        <taxon>Bacteria</taxon>
        <taxon>Bacillati</taxon>
        <taxon>Cyanobacteriota</taxon>
        <taxon>Cyanophyceae</taxon>
        <taxon>Acaryochloridales</taxon>
        <taxon>Acaryochloridaceae</taxon>
        <taxon>Acaryochloris</taxon>
    </lineage>
</organism>
<dbReference type="Proteomes" id="UP000000268">
    <property type="component" value="Chromosome"/>
</dbReference>
<accession>B0CCE4</accession>
<proteinExistence type="predicted"/>
<gene>
    <name evidence="1" type="ordered locus">AM1_2977</name>
</gene>
<keyword evidence="2" id="KW-1185">Reference proteome</keyword>
<dbReference type="RefSeq" id="WP_012163407.1">
    <property type="nucleotide sequence ID" value="NC_009925.1"/>
</dbReference>
<dbReference type="KEGG" id="amr:AM1_2977"/>
<dbReference type="AlphaFoldDB" id="B0CCE4"/>
<evidence type="ECO:0000313" key="1">
    <source>
        <dbReference type="EMBL" id="ABW27973.1"/>
    </source>
</evidence>